<dbReference type="InterPro" id="IPR028348">
    <property type="entry name" value="FAD-binding_protein"/>
</dbReference>
<organism evidence="2 3">
    <name type="scientific">Pseudomonas putida</name>
    <name type="common">Arthrobacter siderocapsulatus</name>
    <dbReference type="NCBI Taxonomy" id="303"/>
    <lineage>
        <taxon>Bacteria</taxon>
        <taxon>Pseudomonadati</taxon>
        <taxon>Pseudomonadota</taxon>
        <taxon>Gammaproteobacteria</taxon>
        <taxon>Pseudomonadales</taxon>
        <taxon>Pseudomonadaceae</taxon>
        <taxon>Pseudomonas</taxon>
    </lineage>
</organism>
<dbReference type="Gene3D" id="3.30.70.2700">
    <property type="match status" value="1"/>
</dbReference>
<dbReference type="EMBL" id="JARJLO010000101">
    <property type="protein sequence ID" value="MDF3870279.1"/>
    <property type="molecule type" value="Genomic_DNA"/>
</dbReference>
<gene>
    <name evidence="2" type="ORF">P3W50_07330</name>
</gene>
<dbReference type="RefSeq" id="WP_041167602.1">
    <property type="nucleotide sequence ID" value="NZ_BQII01000002.1"/>
</dbReference>
<feature type="domain" description="FAD-dependent protein C-terminal" evidence="1">
    <location>
        <begin position="285"/>
        <end position="481"/>
    </location>
</feature>
<dbReference type="Proteomes" id="UP001217741">
    <property type="component" value="Unassembled WGS sequence"/>
</dbReference>
<dbReference type="SUPFAM" id="SSF51905">
    <property type="entry name" value="FAD/NAD(P)-binding domain"/>
    <property type="match status" value="1"/>
</dbReference>
<comment type="caution">
    <text evidence="2">The sequence shown here is derived from an EMBL/GenBank/DDBJ whole genome shotgun (WGS) entry which is preliminary data.</text>
</comment>
<dbReference type="PIRSF" id="PIRSF038984">
    <property type="entry name" value="FAD_binding_protein"/>
    <property type="match status" value="1"/>
</dbReference>
<name>A0AAW6PND2_PSEPU</name>
<dbReference type="PANTHER" id="PTHR42842:SF3">
    <property type="entry name" value="FAD_NAD(P)-BINDING OXIDOREDUCTASE FAMILY PROTEIN"/>
    <property type="match status" value="1"/>
</dbReference>
<dbReference type="Gene3D" id="3.50.50.60">
    <property type="entry name" value="FAD/NAD(P)-binding domain"/>
    <property type="match status" value="2"/>
</dbReference>
<proteinExistence type="predicted"/>
<sequence>MLRITELKLPLDHPDEALREAIVQRLGIRDEQLLSFNLFKRSYDARKKNSELLFIYTIDLEASNEAELLDKFADDHNIGPAPDVTYKYVGHAPADVQERPIVVGFGPCGIFAGLLLAQMGFKPIILERGKEVRQRTKDTWGLWRKSVLNPESNVQFGEGGAGTFSDGKLYSQIKDPQHHGRKVLEEFVKAGAPDEILYINKPHIGTFRLTGMVEQMRQDMIALGAEVRFQEKVTDLLVEDGQLTGVVLESGEQLHSRHVVLALGHSARDTFRMLHAKGVYMEAKPFSVGFRIEHPQTLIDKARLGKYAGHPKLGAADYKLVYHAKNGRSVYSFCMCPGGTVVAATSEPGRVVTNGMSQYSRNERNANSGIVVGIDPERDYPGGPLAGIELQERLEAHAYVMGGSNYQAPAQLVGDFVAGRPSTALGSVEPSYKPGVTLGDLAPSLPDFAIEAIREALPAFDRQIKGYNLHDAVLTGIETRTSSPLRITRGEDYQSLNLKGLFPAGEGAGYAGGILSAGVDGIRIAEAVARDMLGL</sequence>
<evidence type="ECO:0000313" key="3">
    <source>
        <dbReference type="Proteomes" id="UP001217741"/>
    </source>
</evidence>
<dbReference type="InterPro" id="IPR036188">
    <property type="entry name" value="FAD/NAD-bd_sf"/>
</dbReference>
<evidence type="ECO:0000259" key="1">
    <source>
        <dbReference type="Pfam" id="PF21688"/>
    </source>
</evidence>
<dbReference type="GeneID" id="45522602"/>
<dbReference type="Pfam" id="PF21688">
    <property type="entry name" value="FAD-depend_C"/>
    <property type="match status" value="1"/>
</dbReference>
<dbReference type="InterPro" id="IPR049516">
    <property type="entry name" value="FAD-depend_C"/>
</dbReference>
<accession>A0AAW6PND2</accession>
<protein>
    <submittedName>
        <fullName evidence="2">NAD(P)/FAD-dependent oxidoreductase</fullName>
    </submittedName>
</protein>
<reference evidence="2" key="1">
    <citation type="submission" date="2023-03" db="EMBL/GenBank/DDBJ databases">
        <title>Draft assemblies of triclosan tolerant bacteria isolated from returned activated sludge.</title>
        <authorList>
            <person name="Van Hamelsveld S."/>
        </authorList>
    </citation>
    <scope>NUCLEOTIDE SEQUENCE</scope>
    <source>
        <strain evidence="2">GW210012_S60</strain>
    </source>
</reference>
<dbReference type="AlphaFoldDB" id="A0AAW6PND2"/>
<dbReference type="PANTHER" id="PTHR42842">
    <property type="entry name" value="FAD/NAD(P)-BINDING OXIDOREDUCTASE"/>
    <property type="match status" value="1"/>
</dbReference>
<evidence type="ECO:0000313" key="2">
    <source>
        <dbReference type="EMBL" id="MDF3870279.1"/>
    </source>
</evidence>